<sequence>MTQERIQEYGKIKYALTNAPLLLVPDWKLPFKLNIDACGEGLGAALHQAQIVNYKPYECPICFISRKIKPTEASVFKVITDCNAVKSLLGMKTKNRHILRWQIAIQEYGGNMVIVHKGVNIHKTADALSRWELPNTPENSVYVPTSAEPQIPIEGIDITDMGTGVFEECRESYKKDKNCHILMALLDRD</sequence>
<dbReference type="Proteomes" id="UP000765509">
    <property type="component" value="Unassembled WGS sequence"/>
</dbReference>
<dbReference type="InterPro" id="IPR050951">
    <property type="entry name" value="Retrovirus_Pol_polyprotein"/>
</dbReference>
<dbReference type="AlphaFoldDB" id="A0A9Q3PZG3"/>
<dbReference type="SUPFAM" id="SSF56672">
    <property type="entry name" value="DNA/RNA polymerases"/>
    <property type="match status" value="1"/>
</dbReference>
<proteinExistence type="predicted"/>
<reference evidence="3" key="1">
    <citation type="submission" date="2021-03" db="EMBL/GenBank/DDBJ databases">
        <title>Draft genome sequence of rust myrtle Austropuccinia psidii MF-1, a brazilian biotype.</title>
        <authorList>
            <person name="Quecine M.C."/>
            <person name="Pachon D.M.R."/>
            <person name="Bonatelli M.L."/>
            <person name="Correr F.H."/>
            <person name="Franceschini L.M."/>
            <person name="Leite T.F."/>
            <person name="Margarido G.R.A."/>
            <person name="Almeida C.A."/>
            <person name="Ferrarezi J.A."/>
            <person name="Labate C.A."/>
        </authorList>
    </citation>
    <scope>NUCLEOTIDE SEQUENCE</scope>
    <source>
        <strain evidence="3">MF-1</strain>
    </source>
</reference>
<dbReference type="InterPro" id="IPR043502">
    <property type="entry name" value="DNA/RNA_pol_sf"/>
</dbReference>
<protein>
    <recommendedName>
        <fullName evidence="2">Reverse transcriptase/retrotransposon-derived protein RNase H-like domain-containing protein</fullName>
    </recommendedName>
</protein>
<comment type="caution">
    <text evidence="3">The sequence shown here is derived from an EMBL/GenBank/DDBJ whole genome shotgun (WGS) entry which is preliminary data.</text>
</comment>
<name>A0A9Q3PZG3_9BASI</name>
<accession>A0A9Q3PZG3</accession>
<keyword evidence="1" id="KW-0511">Multifunctional enzyme</keyword>
<keyword evidence="4" id="KW-1185">Reference proteome</keyword>
<feature type="domain" description="Reverse transcriptase/retrotransposon-derived protein RNase H-like" evidence="2">
    <location>
        <begin position="2"/>
        <end position="82"/>
    </location>
</feature>
<evidence type="ECO:0000259" key="2">
    <source>
        <dbReference type="Pfam" id="PF17919"/>
    </source>
</evidence>
<dbReference type="PANTHER" id="PTHR37984:SF5">
    <property type="entry name" value="PROTEIN NYNRIN-LIKE"/>
    <property type="match status" value="1"/>
</dbReference>
<dbReference type="EMBL" id="AVOT02105221">
    <property type="protein sequence ID" value="MBW0579501.1"/>
    <property type="molecule type" value="Genomic_DNA"/>
</dbReference>
<dbReference type="Pfam" id="PF17919">
    <property type="entry name" value="RT_RNaseH_2"/>
    <property type="match status" value="1"/>
</dbReference>
<dbReference type="GO" id="GO:0003824">
    <property type="term" value="F:catalytic activity"/>
    <property type="evidence" value="ECO:0007669"/>
    <property type="project" value="UniProtKB-KW"/>
</dbReference>
<dbReference type="InterPro" id="IPR041577">
    <property type="entry name" value="RT_RNaseH_2"/>
</dbReference>
<organism evidence="3 4">
    <name type="scientific">Austropuccinia psidii MF-1</name>
    <dbReference type="NCBI Taxonomy" id="1389203"/>
    <lineage>
        <taxon>Eukaryota</taxon>
        <taxon>Fungi</taxon>
        <taxon>Dikarya</taxon>
        <taxon>Basidiomycota</taxon>
        <taxon>Pucciniomycotina</taxon>
        <taxon>Pucciniomycetes</taxon>
        <taxon>Pucciniales</taxon>
        <taxon>Sphaerophragmiaceae</taxon>
        <taxon>Austropuccinia</taxon>
    </lineage>
</organism>
<evidence type="ECO:0000313" key="3">
    <source>
        <dbReference type="EMBL" id="MBW0579501.1"/>
    </source>
</evidence>
<dbReference type="PANTHER" id="PTHR37984">
    <property type="entry name" value="PROTEIN CBG26694"/>
    <property type="match status" value="1"/>
</dbReference>
<evidence type="ECO:0000313" key="4">
    <source>
        <dbReference type="Proteomes" id="UP000765509"/>
    </source>
</evidence>
<gene>
    <name evidence="3" type="ORF">O181_119216</name>
</gene>
<evidence type="ECO:0000256" key="1">
    <source>
        <dbReference type="ARBA" id="ARBA00023268"/>
    </source>
</evidence>